<feature type="transmembrane region" description="Helical" evidence="8">
    <location>
        <begin position="391"/>
        <end position="410"/>
    </location>
</feature>
<keyword evidence="6 8" id="KW-0472">Membrane</keyword>
<dbReference type="EMBL" id="QQZY01000001">
    <property type="protein sequence ID" value="RDI76207.1"/>
    <property type="molecule type" value="Genomic_DNA"/>
</dbReference>
<evidence type="ECO:0000256" key="8">
    <source>
        <dbReference type="SAM" id="Phobius"/>
    </source>
</evidence>
<keyword evidence="3" id="KW-0808">Transferase</keyword>
<evidence type="ECO:0000256" key="6">
    <source>
        <dbReference type="ARBA" id="ARBA00023136"/>
    </source>
</evidence>
<dbReference type="NCBIfam" id="NF038066">
    <property type="entry name" value="MptB"/>
    <property type="match status" value="1"/>
</dbReference>
<dbReference type="Pfam" id="PF26314">
    <property type="entry name" value="MptA_B_family"/>
    <property type="match status" value="1"/>
</dbReference>
<feature type="transmembrane region" description="Helical" evidence="8">
    <location>
        <begin position="79"/>
        <end position="100"/>
    </location>
</feature>
<evidence type="ECO:0000256" key="2">
    <source>
        <dbReference type="ARBA" id="ARBA00022676"/>
    </source>
</evidence>
<dbReference type="AlphaFoldDB" id="A0A7M2Z1I7"/>
<reference evidence="10" key="2">
    <citation type="journal article" date="2019" name="MicrobiologyOpen">
        <title>High-quality draft genome sequence of Gaiella occulta isolated from a 150 meter deep mineral water borehole and comparison with the genome sequences of other deep-branching lineages of the phylum Actinobacteria.</title>
        <authorList>
            <person name="Severino R."/>
            <person name="Froufe H.J.C."/>
            <person name="Barroso C."/>
            <person name="Albuquerque L."/>
            <person name="Lobo-da-Cunha A."/>
            <person name="da Costa M.S."/>
            <person name="Egas C."/>
        </authorList>
    </citation>
    <scope>NUCLEOTIDE SEQUENCE [LARGE SCALE GENOMIC DNA]</scope>
    <source>
        <strain evidence="10">F2-233</strain>
    </source>
</reference>
<keyword evidence="4 8" id="KW-0812">Transmembrane</keyword>
<evidence type="ECO:0000256" key="1">
    <source>
        <dbReference type="ARBA" id="ARBA00004141"/>
    </source>
</evidence>
<feature type="transmembrane region" description="Helical" evidence="8">
    <location>
        <begin position="244"/>
        <end position="263"/>
    </location>
</feature>
<comment type="subcellular location">
    <subcellularLocation>
        <location evidence="1">Membrane</location>
        <topology evidence="1">Multi-pass membrane protein</topology>
    </subcellularLocation>
</comment>
<gene>
    <name evidence="9" type="ORF">Gocc_0626</name>
</gene>
<evidence type="ECO:0000256" key="7">
    <source>
        <dbReference type="ARBA" id="ARBA00043987"/>
    </source>
</evidence>
<dbReference type="GO" id="GO:0016758">
    <property type="term" value="F:hexosyltransferase activity"/>
    <property type="evidence" value="ECO:0007669"/>
    <property type="project" value="InterPro"/>
</dbReference>
<evidence type="ECO:0000256" key="4">
    <source>
        <dbReference type="ARBA" id="ARBA00022692"/>
    </source>
</evidence>
<dbReference type="InterPro" id="IPR049829">
    <property type="entry name" value="MptA/B-like"/>
</dbReference>
<feature type="transmembrane region" description="Helical" evidence="8">
    <location>
        <begin position="21"/>
        <end position="41"/>
    </location>
</feature>
<keyword evidence="2" id="KW-0328">Glycosyltransferase</keyword>
<evidence type="ECO:0000313" key="10">
    <source>
        <dbReference type="Proteomes" id="UP000254134"/>
    </source>
</evidence>
<feature type="transmembrane region" description="Helical" evidence="8">
    <location>
        <begin position="275"/>
        <end position="296"/>
    </location>
</feature>
<evidence type="ECO:0008006" key="11">
    <source>
        <dbReference type="Google" id="ProtNLM"/>
    </source>
</evidence>
<keyword evidence="10" id="KW-1185">Reference proteome</keyword>
<name>A0A7M2Z1I7_9ACTN</name>
<dbReference type="RefSeq" id="WP_114795037.1">
    <property type="nucleotide sequence ID" value="NZ_QQZY01000001.1"/>
</dbReference>
<accession>A0A7M2Z1I7</accession>
<organism evidence="9 10">
    <name type="scientific">Gaiella occulta</name>
    <dbReference type="NCBI Taxonomy" id="1002870"/>
    <lineage>
        <taxon>Bacteria</taxon>
        <taxon>Bacillati</taxon>
        <taxon>Actinomycetota</taxon>
        <taxon>Thermoleophilia</taxon>
        <taxon>Gaiellales</taxon>
        <taxon>Gaiellaceae</taxon>
        <taxon>Gaiella</taxon>
    </lineage>
</organism>
<reference evidence="9 10" key="1">
    <citation type="submission" date="2018-07" db="EMBL/GenBank/DDBJ databases">
        <title>High-quality-draft genome sequence of Gaiella occulta.</title>
        <authorList>
            <person name="Severino R."/>
            <person name="Froufe H.J.C."/>
            <person name="Rainey F.A."/>
            <person name="Barroso C."/>
            <person name="Albuquerque L."/>
            <person name="Lobo-Da-Cunha A."/>
            <person name="Da Costa M.S."/>
            <person name="Egas C."/>
        </authorList>
    </citation>
    <scope>NUCLEOTIDE SEQUENCE [LARGE SCALE GENOMIC DNA]</scope>
    <source>
        <strain evidence="9 10">F2-233</strain>
    </source>
</reference>
<comment type="caution">
    <text evidence="9">The sequence shown here is derived from an EMBL/GenBank/DDBJ whole genome shotgun (WGS) entry which is preliminary data.</text>
</comment>
<dbReference type="OrthoDB" id="5242303at2"/>
<feature type="transmembrane region" description="Helical" evidence="8">
    <location>
        <begin position="360"/>
        <end position="379"/>
    </location>
</feature>
<comment type="similarity">
    <text evidence="7">Belongs to the MptA/B family.</text>
</comment>
<evidence type="ECO:0000256" key="5">
    <source>
        <dbReference type="ARBA" id="ARBA00022989"/>
    </source>
</evidence>
<proteinExistence type="inferred from homology"/>
<sequence>MAIGTGALGNATARSASARPALVPALGTAVLALVATAIGTAAPGPGMSPGGRVFLAALAAAFAAYACAALLLESRRARLSIVLALGVAIQLVPLAGPLLLSADVRSYAAYGRIDEALGGNPYADRPAAFASDPVVAAVAGGWRETPSVYGPVFAGLARAVARVAGDDPAAAARLYRFIAAASVLALMGLAAAVSSRPDRAAAFVGWNPLLAVHFAGGGHNDATMMVLVLAGLAVTSRGRPRLGALLWAGAAAIKWIPAPLYALSALAARRRGEPSGLAAFAATAVVLAFAATWRYGLDWVRVVAPLARAAEAQTHYSLARRLHQVGIPSAPAAVLVAAAAVAVAVALVRSVLAGRASLGLAACVVVAANPWLLPWYAVWPVALGAIESDRASRFAALAIVAYLLPARVVIWA</sequence>
<evidence type="ECO:0000256" key="3">
    <source>
        <dbReference type="ARBA" id="ARBA00022679"/>
    </source>
</evidence>
<feature type="transmembrane region" description="Helical" evidence="8">
    <location>
        <begin position="174"/>
        <end position="194"/>
    </location>
</feature>
<evidence type="ECO:0000313" key="9">
    <source>
        <dbReference type="EMBL" id="RDI76207.1"/>
    </source>
</evidence>
<feature type="transmembrane region" description="Helical" evidence="8">
    <location>
        <begin position="206"/>
        <end position="232"/>
    </location>
</feature>
<feature type="transmembrane region" description="Helical" evidence="8">
    <location>
        <begin position="330"/>
        <end position="348"/>
    </location>
</feature>
<dbReference type="Proteomes" id="UP000254134">
    <property type="component" value="Unassembled WGS sequence"/>
</dbReference>
<dbReference type="GO" id="GO:0005886">
    <property type="term" value="C:plasma membrane"/>
    <property type="evidence" value="ECO:0007669"/>
    <property type="project" value="UniProtKB-SubCell"/>
</dbReference>
<feature type="transmembrane region" description="Helical" evidence="8">
    <location>
        <begin position="53"/>
        <end position="72"/>
    </location>
</feature>
<keyword evidence="5 8" id="KW-1133">Transmembrane helix</keyword>
<protein>
    <recommendedName>
        <fullName evidence="11">DUF2029 domain-containing protein</fullName>
    </recommendedName>
</protein>